<dbReference type="AlphaFoldDB" id="A0A2T4AEC8"/>
<organism evidence="1 2">
    <name type="scientific">Trichoderma harzianum CBS 226.95</name>
    <dbReference type="NCBI Taxonomy" id="983964"/>
    <lineage>
        <taxon>Eukaryota</taxon>
        <taxon>Fungi</taxon>
        <taxon>Dikarya</taxon>
        <taxon>Ascomycota</taxon>
        <taxon>Pezizomycotina</taxon>
        <taxon>Sordariomycetes</taxon>
        <taxon>Hypocreomycetidae</taxon>
        <taxon>Hypocreales</taxon>
        <taxon>Hypocreaceae</taxon>
        <taxon>Trichoderma</taxon>
    </lineage>
</organism>
<sequence length="207" mass="23580">MQFILLGKQDTLHYFILWLRNGHRTANFIKLSESPSNQIFDEWYQIQSNLLEALFCKAFLLTTVLLNQLCLVLMAPTRSIKFKSKPYDSFDPRQNAANHVEAQRQRINNRFARSTNSSLGIHSSNPKRVSTASCSSTVAVSDRFFSTSSARRSQMTTFTSPSLKICWKALILAQRANLVTSLRVLTLAVYHLRALFRPRLGLTCTMS</sequence>
<dbReference type="EMBL" id="KZ679679">
    <property type="protein sequence ID" value="PTB55278.1"/>
    <property type="molecule type" value="Genomic_DNA"/>
</dbReference>
<dbReference type="Proteomes" id="UP000241690">
    <property type="component" value="Unassembled WGS sequence"/>
</dbReference>
<protein>
    <submittedName>
        <fullName evidence="1">Uncharacterized protein</fullName>
    </submittedName>
</protein>
<name>A0A2T4AEC8_TRIHA</name>
<evidence type="ECO:0000313" key="1">
    <source>
        <dbReference type="EMBL" id="PTB55278.1"/>
    </source>
</evidence>
<proteinExistence type="predicted"/>
<reference evidence="1 2" key="1">
    <citation type="submission" date="2016-07" db="EMBL/GenBank/DDBJ databases">
        <title>Multiple horizontal gene transfer events from other fungi enriched the ability of initially mycotrophic Trichoderma (Ascomycota) to feed on dead plant biomass.</title>
        <authorList>
            <consortium name="DOE Joint Genome Institute"/>
            <person name="Aerts A."/>
            <person name="Atanasova L."/>
            <person name="Chenthamara K."/>
            <person name="Zhang J."/>
            <person name="Grujic M."/>
            <person name="Henrissat B."/>
            <person name="Kuo A."/>
            <person name="Salamov A."/>
            <person name="Lipzen A."/>
            <person name="Labutti K."/>
            <person name="Barry K."/>
            <person name="Miao Y."/>
            <person name="Rahimi M.J."/>
            <person name="Shen Q."/>
            <person name="Grigoriev I.V."/>
            <person name="Kubicek C.P."/>
            <person name="Druzhinina I.S."/>
        </authorList>
    </citation>
    <scope>NUCLEOTIDE SEQUENCE [LARGE SCALE GENOMIC DNA]</scope>
    <source>
        <strain evidence="1 2">CBS 226.95</strain>
    </source>
</reference>
<dbReference type="GeneID" id="36623410"/>
<gene>
    <name evidence="1" type="ORF">M431DRAFT_397195</name>
</gene>
<dbReference type="STRING" id="983964.A0A2T4AEC8"/>
<keyword evidence="2" id="KW-1185">Reference proteome</keyword>
<accession>A0A2T4AEC8</accession>
<evidence type="ECO:0000313" key="2">
    <source>
        <dbReference type="Proteomes" id="UP000241690"/>
    </source>
</evidence>
<dbReference type="RefSeq" id="XP_024774955.1">
    <property type="nucleotide sequence ID" value="XM_024914844.1"/>
</dbReference>